<dbReference type="Gene3D" id="3.30.70.1030">
    <property type="entry name" value="Apc35880, domain 1"/>
    <property type="match status" value="2"/>
</dbReference>
<keyword evidence="2" id="KW-0479">Metal-binding</keyword>
<feature type="domain" description="ABM" evidence="4">
    <location>
        <begin position="365"/>
        <end position="453"/>
    </location>
</feature>
<dbReference type="Pfam" id="PF06778">
    <property type="entry name" value="Chlor_dismutase"/>
    <property type="match status" value="1"/>
</dbReference>
<dbReference type="RefSeq" id="WP_266087539.1">
    <property type="nucleotide sequence ID" value="NZ_RKLV01000007.1"/>
</dbReference>
<keyword evidence="3" id="KW-0408">Iron</keyword>
<dbReference type="PANTHER" id="PTHR36843">
    <property type="entry name" value="HEME-DEPENDENT PEROXIDASE YWFI-RELATED"/>
    <property type="match status" value="1"/>
</dbReference>
<dbReference type="SUPFAM" id="SSF54909">
    <property type="entry name" value="Dimeric alpha+beta barrel"/>
    <property type="match status" value="2"/>
</dbReference>
<dbReference type="Gene3D" id="3.30.70.100">
    <property type="match status" value="1"/>
</dbReference>
<organism evidence="5 6">
    <name type="scientific">Halorutilus salinus</name>
    <dbReference type="NCBI Taxonomy" id="2487751"/>
    <lineage>
        <taxon>Archaea</taxon>
        <taxon>Methanobacteriati</taxon>
        <taxon>Methanobacteriota</taxon>
        <taxon>Stenosarchaea group</taxon>
        <taxon>Halobacteria</taxon>
        <taxon>Halorutilales</taxon>
        <taxon>Halorutilaceae</taxon>
        <taxon>Halorutilus</taxon>
    </lineage>
</organism>
<evidence type="ECO:0000256" key="1">
    <source>
        <dbReference type="ARBA" id="ARBA00022617"/>
    </source>
</evidence>
<dbReference type="NCBIfam" id="NF007124">
    <property type="entry name" value="PRK09565.1"/>
    <property type="match status" value="2"/>
</dbReference>
<keyword evidence="6" id="KW-1185">Reference proteome</keyword>
<dbReference type="GO" id="GO:0046872">
    <property type="term" value="F:metal ion binding"/>
    <property type="evidence" value="ECO:0007669"/>
    <property type="project" value="UniProtKB-KW"/>
</dbReference>
<dbReference type="GO" id="GO:0020037">
    <property type="term" value="F:heme binding"/>
    <property type="evidence" value="ECO:0007669"/>
    <property type="project" value="InterPro"/>
</dbReference>
<comment type="caution">
    <text evidence="5">The sequence shown here is derived from an EMBL/GenBank/DDBJ whole genome shotgun (WGS) entry which is preliminary data.</text>
</comment>
<accession>A0A9Q4C3U0</accession>
<dbReference type="InterPro" id="IPR011008">
    <property type="entry name" value="Dimeric_a/b-barrel"/>
</dbReference>
<proteinExistence type="predicted"/>
<evidence type="ECO:0000256" key="3">
    <source>
        <dbReference type="ARBA" id="ARBA00023004"/>
    </source>
</evidence>
<dbReference type="AlphaFoldDB" id="A0A9Q4C3U0"/>
<reference evidence="5" key="1">
    <citation type="submission" date="2022-09" db="EMBL/GenBank/DDBJ databases">
        <title>Haloadaptaus new haloarchaeum isolated from saline soil.</title>
        <authorList>
            <person name="Duran-Viseras A."/>
            <person name="Sanchez-Porro C."/>
            <person name="Ventosa A."/>
        </authorList>
    </citation>
    <scope>NUCLEOTIDE SEQUENCE</scope>
    <source>
        <strain evidence="5">F3-133</strain>
    </source>
</reference>
<dbReference type="InterPro" id="IPR007138">
    <property type="entry name" value="ABM_dom"/>
</dbReference>
<gene>
    <name evidence="5" type="ORF">EGH25_08325</name>
</gene>
<dbReference type="PANTHER" id="PTHR36843:SF1">
    <property type="entry name" value="COPROHEME DECARBOXYLASE"/>
    <property type="match status" value="1"/>
</dbReference>
<dbReference type="InterPro" id="IPR010644">
    <property type="entry name" value="ChdC/CLD"/>
</dbReference>
<dbReference type="Pfam" id="PF03992">
    <property type="entry name" value="ABM"/>
    <property type="match status" value="1"/>
</dbReference>
<sequence length="455" mass="51566">MAEPRDKAEGWYLLHGMRKLNWGDWNSADERTKESAVDEAVEYLEGADGVDEGGTAVYSVVGDKADLMFLHIRPTVEELDAVERRFERTRLAEFTRETASHVSVTEVGGYTNEDVEDGDLSKYARSKLFPDIPDSRFVSFYPMSRKRDPEQNWYETTRQHRDEMMREHRESGEEYAGRIKQLISGSIGIDDWEWGVDLFTDDMKHAKGIVYDMRFDEASAVYSEFGPFYTGIRFPPSDLDAYLAGEQVPTGDAFEEDEDGGETVREVLDEEGVYAGKPHGEDVYAVVVFSEEGTDELAEEVEGLAGNFDRYDTHVKTAVYDDTDGDGHTAVVSLWDTQDAVETASGYVADLPGVVREAGEGEGFGTMGMFYTVKPEYREEFVDRFGDVGELLDDTDGHVETRLLANVGDENDMFISSRWEAKEDATEFFRSDEFRDTVDWGREVLDDRPRHVFLV</sequence>
<dbReference type="NCBIfam" id="NF008913">
    <property type="entry name" value="PRK12276.1"/>
    <property type="match status" value="1"/>
</dbReference>
<dbReference type="EMBL" id="RKLV01000007">
    <property type="protein sequence ID" value="MCX2819357.1"/>
    <property type="molecule type" value="Genomic_DNA"/>
</dbReference>
<name>A0A9Q4C3U0_9EURY</name>
<evidence type="ECO:0000259" key="4">
    <source>
        <dbReference type="PROSITE" id="PS51725"/>
    </source>
</evidence>
<dbReference type="PROSITE" id="PS51725">
    <property type="entry name" value="ABM"/>
    <property type="match status" value="1"/>
</dbReference>
<evidence type="ECO:0000313" key="5">
    <source>
        <dbReference type="EMBL" id="MCX2819357.1"/>
    </source>
</evidence>
<evidence type="ECO:0000313" key="6">
    <source>
        <dbReference type="Proteomes" id="UP001149411"/>
    </source>
</evidence>
<protein>
    <submittedName>
        <fullName evidence="5">Heme-binding protein</fullName>
    </submittedName>
</protein>
<keyword evidence="1" id="KW-0349">Heme</keyword>
<dbReference type="Proteomes" id="UP001149411">
    <property type="component" value="Unassembled WGS sequence"/>
</dbReference>
<evidence type="ECO:0000256" key="2">
    <source>
        <dbReference type="ARBA" id="ARBA00022723"/>
    </source>
</evidence>
<dbReference type="GO" id="GO:0016491">
    <property type="term" value="F:oxidoreductase activity"/>
    <property type="evidence" value="ECO:0007669"/>
    <property type="project" value="InterPro"/>
</dbReference>